<dbReference type="AlphaFoldDB" id="A0A7W5GAS9"/>
<comment type="similarity">
    <text evidence="1">Belongs to the PhzF family.</text>
</comment>
<evidence type="ECO:0000313" key="5">
    <source>
        <dbReference type="Proteomes" id="UP000518605"/>
    </source>
</evidence>
<dbReference type="InterPro" id="IPR003719">
    <property type="entry name" value="Phenazine_PhzF-like"/>
</dbReference>
<dbReference type="Pfam" id="PF02567">
    <property type="entry name" value="PhzC-PhzF"/>
    <property type="match status" value="1"/>
</dbReference>
<reference evidence="4 5" key="1">
    <citation type="submission" date="2020-08" db="EMBL/GenBank/DDBJ databases">
        <title>Genomic Encyclopedia of Type Strains, Phase III (KMG-III): the genomes of soil and plant-associated and newly described type strains.</title>
        <authorList>
            <person name="Whitman W."/>
        </authorList>
    </citation>
    <scope>NUCLEOTIDE SEQUENCE [LARGE SCALE GENOMIC DNA]</scope>
    <source>
        <strain evidence="4 5">CECT 8234</strain>
    </source>
</reference>
<dbReference type="GO" id="GO:0005737">
    <property type="term" value="C:cytoplasm"/>
    <property type="evidence" value="ECO:0007669"/>
    <property type="project" value="TreeGrafter"/>
</dbReference>
<dbReference type="EMBL" id="JACHXW010000008">
    <property type="protein sequence ID" value="MBB3153055.1"/>
    <property type="molecule type" value="Genomic_DNA"/>
</dbReference>
<name>A0A7W5GAS9_9BACL</name>
<dbReference type="PANTHER" id="PTHR13774">
    <property type="entry name" value="PHENAZINE BIOSYNTHESIS PROTEIN"/>
    <property type="match status" value="1"/>
</dbReference>
<dbReference type="NCBIfam" id="TIGR00654">
    <property type="entry name" value="PhzF_family"/>
    <property type="match status" value="1"/>
</dbReference>
<organism evidence="4 5">
    <name type="scientific">Paenibacillus endophyticus</name>
    <dbReference type="NCBI Taxonomy" id="1294268"/>
    <lineage>
        <taxon>Bacteria</taxon>
        <taxon>Bacillati</taxon>
        <taxon>Bacillota</taxon>
        <taxon>Bacilli</taxon>
        <taxon>Bacillales</taxon>
        <taxon>Paenibacillaceae</taxon>
        <taxon>Paenibacillus</taxon>
    </lineage>
</organism>
<dbReference type="PANTHER" id="PTHR13774:SF17">
    <property type="entry name" value="PHENAZINE BIOSYNTHESIS-LIKE DOMAIN-CONTAINING PROTEIN"/>
    <property type="match status" value="1"/>
</dbReference>
<evidence type="ECO:0000313" key="4">
    <source>
        <dbReference type="EMBL" id="MBB3153055.1"/>
    </source>
</evidence>
<keyword evidence="5" id="KW-1185">Reference proteome</keyword>
<evidence type="ECO:0000256" key="3">
    <source>
        <dbReference type="PIRSR" id="PIRSR016184-1"/>
    </source>
</evidence>
<feature type="active site" evidence="3">
    <location>
        <position position="46"/>
    </location>
</feature>
<proteinExistence type="inferred from homology"/>
<protein>
    <submittedName>
        <fullName evidence="4">PhzF family phenazine biosynthesis protein</fullName>
    </submittedName>
</protein>
<comment type="caution">
    <text evidence="4">The sequence shown here is derived from an EMBL/GenBank/DDBJ whole genome shotgun (WGS) entry which is preliminary data.</text>
</comment>
<keyword evidence="2" id="KW-0413">Isomerase</keyword>
<evidence type="ECO:0000256" key="1">
    <source>
        <dbReference type="ARBA" id="ARBA00008270"/>
    </source>
</evidence>
<dbReference type="SUPFAM" id="SSF54506">
    <property type="entry name" value="Diaminopimelate epimerase-like"/>
    <property type="match status" value="1"/>
</dbReference>
<dbReference type="PIRSF" id="PIRSF016184">
    <property type="entry name" value="PhzC_PhzF"/>
    <property type="match status" value="1"/>
</dbReference>
<dbReference type="RefSeq" id="WP_183563898.1">
    <property type="nucleotide sequence ID" value="NZ_CBCSLB010000015.1"/>
</dbReference>
<dbReference type="Gene3D" id="3.10.310.10">
    <property type="entry name" value="Diaminopimelate Epimerase, Chain A, domain 1"/>
    <property type="match status" value="2"/>
</dbReference>
<evidence type="ECO:0000256" key="2">
    <source>
        <dbReference type="ARBA" id="ARBA00023235"/>
    </source>
</evidence>
<dbReference type="GO" id="GO:0016853">
    <property type="term" value="F:isomerase activity"/>
    <property type="evidence" value="ECO:0007669"/>
    <property type="project" value="UniProtKB-KW"/>
</dbReference>
<accession>A0A7W5GAS9</accession>
<sequence length="263" mass="29444">MSFALYIVDAFTNERYKGNPAAICFVDEPQSESWMQRVAMEMNLSETAFVAPSEDGWRLRWFTPQEEVDLCGHATLATAHAMWQSGRLLQDETARFHTKSGILTASRNGEWIDMDFPSEHPIGTVAPEELVQGLGLIPRFVGRNRMDYFVEVDSEETVRTLRPDFALLARLDARGVIVTSKSEDSRYDFISRAFYPGTGVDEDPVTGSAHCALAPYWAKRLRKHELMGYQASARGGVVKVKPDGERVYMSGQAITVLKGQLEG</sequence>
<gene>
    <name evidence="4" type="ORF">FHS16_003114</name>
</gene>
<dbReference type="Proteomes" id="UP000518605">
    <property type="component" value="Unassembled WGS sequence"/>
</dbReference>